<name>K0EZ94_NOCB7</name>
<dbReference type="HOGENOM" id="CLU_017779_4_1_11"/>
<dbReference type="InterPro" id="IPR036318">
    <property type="entry name" value="FAD-bd_PCMH-like_sf"/>
</dbReference>
<dbReference type="InterPro" id="IPR016164">
    <property type="entry name" value="FAD-linked_Oxase-like_C"/>
</dbReference>
<evidence type="ECO:0000256" key="1">
    <source>
        <dbReference type="ARBA" id="ARBA00001974"/>
    </source>
</evidence>
<evidence type="ECO:0000256" key="5">
    <source>
        <dbReference type="ARBA" id="ARBA00023002"/>
    </source>
</evidence>
<dbReference type="Gene3D" id="1.10.45.10">
    <property type="entry name" value="Vanillyl-alcohol Oxidase, Chain A, domain 4"/>
    <property type="match status" value="1"/>
</dbReference>
<keyword evidence="4" id="KW-0274">FAD</keyword>
<dbReference type="Gene3D" id="3.30.43.10">
    <property type="entry name" value="Uridine Diphospho-n-acetylenolpyruvylglucosamine Reductase, domain 2"/>
    <property type="match status" value="1"/>
</dbReference>
<dbReference type="GO" id="GO:0016491">
    <property type="term" value="F:oxidoreductase activity"/>
    <property type="evidence" value="ECO:0007669"/>
    <property type="project" value="UniProtKB-KW"/>
</dbReference>
<dbReference type="Gene3D" id="3.30.70.2740">
    <property type="match status" value="1"/>
</dbReference>
<dbReference type="Pfam" id="PF01565">
    <property type="entry name" value="FAD_binding_4"/>
    <property type="match status" value="1"/>
</dbReference>
<gene>
    <name evidence="7" type="ORF">O3I_024285</name>
</gene>
<dbReference type="KEGG" id="nbr:O3I_024285"/>
<dbReference type="InterPro" id="IPR004113">
    <property type="entry name" value="FAD-bd_oxidored_4_C"/>
</dbReference>
<dbReference type="STRING" id="1133849.O3I_024285"/>
<dbReference type="EMBL" id="CP003876">
    <property type="protein sequence ID" value="AFU02812.1"/>
    <property type="molecule type" value="Genomic_DNA"/>
</dbReference>
<comment type="cofactor">
    <cofactor evidence="1">
        <name>FAD</name>
        <dbReference type="ChEBI" id="CHEBI:57692"/>
    </cofactor>
</comment>
<dbReference type="PANTHER" id="PTHR43716">
    <property type="entry name" value="D-2-HYDROXYGLUTARATE DEHYDROGENASE, MITOCHONDRIAL"/>
    <property type="match status" value="1"/>
</dbReference>
<evidence type="ECO:0000313" key="7">
    <source>
        <dbReference type="EMBL" id="AFU02812.1"/>
    </source>
</evidence>
<dbReference type="InterPro" id="IPR016167">
    <property type="entry name" value="FAD-bd_PCMH_sub1"/>
</dbReference>
<dbReference type="Pfam" id="PF02913">
    <property type="entry name" value="FAD-oxidase_C"/>
    <property type="match status" value="1"/>
</dbReference>
<dbReference type="AlphaFoldDB" id="K0EZ94"/>
<keyword evidence="8" id="KW-1185">Reference proteome</keyword>
<dbReference type="GO" id="GO:0022904">
    <property type="term" value="P:respiratory electron transport chain"/>
    <property type="evidence" value="ECO:0007669"/>
    <property type="project" value="TreeGrafter"/>
</dbReference>
<dbReference type="SUPFAM" id="SSF56176">
    <property type="entry name" value="FAD-binding/transporter-associated domain-like"/>
    <property type="match status" value="1"/>
</dbReference>
<evidence type="ECO:0000256" key="3">
    <source>
        <dbReference type="ARBA" id="ARBA00022630"/>
    </source>
</evidence>
<dbReference type="Gene3D" id="3.30.70.2190">
    <property type="match status" value="1"/>
</dbReference>
<protein>
    <submittedName>
        <fullName evidence="7">FAD-linked oxidase</fullName>
    </submittedName>
</protein>
<dbReference type="InterPro" id="IPR051264">
    <property type="entry name" value="FAD-oxidored/transferase_4"/>
</dbReference>
<comment type="similarity">
    <text evidence="2">Belongs to the FAD-binding oxidoreductase/transferase type 4 family.</text>
</comment>
<dbReference type="PANTHER" id="PTHR43716:SF1">
    <property type="entry name" value="D-2-HYDROXYGLUTARATE DEHYDROGENASE, MITOCHONDRIAL"/>
    <property type="match status" value="1"/>
</dbReference>
<dbReference type="InterPro" id="IPR016169">
    <property type="entry name" value="FAD-bd_PCMH_sub2"/>
</dbReference>
<dbReference type="eggNOG" id="COG0277">
    <property type="taxonomic scope" value="Bacteria"/>
</dbReference>
<dbReference type="PROSITE" id="PS51387">
    <property type="entry name" value="FAD_PCMH"/>
    <property type="match status" value="1"/>
</dbReference>
<evidence type="ECO:0000313" key="8">
    <source>
        <dbReference type="Proteomes" id="UP000006304"/>
    </source>
</evidence>
<dbReference type="InterPro" id="IPR016166">
    <property type="entry name" value="FAD-bd_PCMH"/>
</dbReference>
<keyword evidence="3" id="KW-0285">Flavoprotein</keyword>
<evidence type="ECO:0000256" key="4">
    <source>
        <dbReference type="ARBA" id="ARBA00022827"/>
    </source>
</evidence>
<dbReference type="SUPFAM" id="SSF55103">
    <property type="entry name" value="FAD-linked oxidases, C-terminal domain"/>
    <property type="match status" value="1"/>
</dbReference>
<dbReference type="InterPro" id="IPR006094">
    <property type="entry name" value="Oxid_FAD_bind_N"/>
</dbReference>
<dbReference type="GO" id="GO:0071949">
    <property type="term" value="F:FAD binding"/>
    <property type="evidence" value="ECO:0007669"/>
    <property type="project" value="InterPro"/>
</dbReference>
<organism evidence="7 8">
    <name type="scientific">Nocardia brasiliensis (strain ATCC 700358 / HUJEG-1)</name>
    <dbReference type="NCBI Taxonomy" id="1133849"/>
    <lineage>
        <taxon>Bacteria</taxon>
        <taxon>Bacillati</taxon>
        <taxon>Actinomycetota</taxon>
        <taxon>Actinomycetes</taxon>
        <taxon>Mycobacteriales</taxon>
        <taxon>Nocardiaceae</taxon>
        <taxon>Nocardia</taxon>
    </lineage>
</organism>
<reference evidence="7 8" key="1">
    <citation type="journal article" date="2012" name="J. Bacteriol.">
        <title>Complete genome sequence of Nocardia brasiliensis HUJEG-1.</title>
        <authorList>
            <person name="Vera-Cabrera L."/>
            <person name="Ortiz-Lopez R."/>
            <person name="Elizondo-Gonzalez R."/>
            <person name="Perez-Maya A.A."/>
            <person name="Ocampo-Candiani J."/>
        </authorList>
    </citation>
    <scope>NUCLEOTIDE SEQUENCE [LARGE SCALE GENOMIC DNA]</scope>
    <source>
        <strain evidence="8">ATCC 700358</strain>
    </source>
</reference>
<dbReference type="Proteomes" id="UP000006304">
    <property type="component" value="Chromosome"/>
</dbReference>
<proteinExistence type="inferred from homology"/>
<accession>K0EZ94</accession>
<keyword evidence="5" id="KW-0560">Oxidoreductase</keyword>
<feature type="domain" description="FAD-binding PCMH-type" evidence="6">
    <location>
        <begin position="1"/>
        <end position="161"/>
    </location>
</feature>
<evidence type="ECO:0000256" key="2">
    <source>
        <dbReference type="ARBA" id="ARBA00008000"/>
    </source>
</evidence>
<dbReference type="InterPro" id="IPR016171">
    <property type="entry name" value="Vanillyl_alc_oxidase_C-sub2"/>
</dbReference>
<dbReference type="Gene3D" id="3.30.465.10">
    <property type="match status" value="1"/>
</dbReference>
<evidence type="ECO:0000259" key="6">
    <source>
        <dbReference type="PROSITE" id="PS51387"/>
    </source>
</evidence>
<sequence>MVTACSEAHIPITTQGGNTGLVGGGIPQAGSVLLSTKRLDLLESVDPIACTIAAGAGVTVARADAAASAHGLRFGVDLASRESATLGGIVATNAGGTRMIRFGDTRSQLLGVEAVLADGSVLSRWTPLARDNVGYDLAGLLAGSEGTLAVITKVLMKLVTPAADSSIFLAGVATVDAALRVYELVARSGLTIEAAELMTADGIEIVCKHTDMRRPFESHSRFYVLFEVSALRGTEDALLEIFAEAEGFVDDVAIDRRPARKLWRLREAHTESIGRASSTPVIKLDLSVPLESMSSFVGAVESAVAQRFPTTRSIMFGHFADGNIHVNLLDVPSAQADSITEAVFGVVTDHRGSISAESGVGRAKTQWLHLGRSAIDVYMMKRIKLVLDPRLSLNPGVLFSWGAR</sequence>